<name>A0ABQ5NXQ7_9ACTN</name>
<comment type="caution">
    <text evidence="4">The sequence shown here is derived from an EMBL/GenBank/DDBJ whole genome shotgun (WGS) entry which is preliminary data.</text>
</comment>
<proteinExistence type="predicted"/>
<feature type="compositionally biased region" description="Pro residues" evidence="2">
    <location>
        <begin position="369"/>
        <end position="379"/>
    </location>
</feature>
<dbReference type="Pfam" id="PF02129">
    <property type="entry name" value="Peptidase_S15"/>
    <property type="match status" value="1"/>
</dbReference>
<dbReference type="Gene3D" id="2.60.120.260">
    <property type="entry name" value="Galactose-binding domain-like"/>
    <property type="match status" value="1"/>
</dbReference>
<evidence type="ECO:0000256" key="1">
    <source>
        <dbReference type="ARBA" id="ARBA00022801"/>
    </source>
</evidence>
<dbReference type="InterPro" id="IPR013736">
    <property type="entry name" value="Xaa-Pro_dipept_C"/>
</dbReference>
<dbReference type="Gene3D" id="1.10.3020.10">
    <property type="entry name" value="alpha-amino acid ester hydrolase ( Helical cap domain)"/>
    <property type="match status" value="1"/>
</dbReference>
<dbReference type="Pfam" id="PF08530">
    <property type="entry name" value="PepX_C"/>
    <property type="match status" value="1"/>
</dbReference>
<dbReference type="EMBL" id="BSBI01000004">
    <property type="protein sequence ID" value="GLF95017.1"/>
    <property type="molecule type" value="Genomic_DNA"/>
</dbReference>
<keyword evidence="5" id="KW-1185">Reference proteome</keyword>
<feature type="region of interest" description="Disordered" evidence="2">
    <location>
        <begin position="351"/>
        <end position="381"/>
    </location>
</feature>
<dbReference type="InterPro" id="IPR008979">
    <property type="entry name" value="Galactose-bd-like_sf"/>
</dbReference>
<dbReference type="Gene3D" id="3.40.50.1820">
    <property type="entry name" value="alpha/beta hydrolase"/>
    <property type="match status" value="1"/>
</dbReference>
<protein>
    <submittedName>
        <fullName evidence="4">CocE/NonD family hydrolase</fullName>
    </submittedName>
</protein>
<accession>A0ABQ5NXQ7</accession>
<sequence>MRATARPGGHPVTRTVTVPSAGARLATDIHLPQPGTTGRRKKHPTLLIRTPYGRSAHHAEARRWTEHGYAVAVQDVRGRHGSPGAWRPYAHEAADGAATLRWIRDRPWSDGRTVAAGSSYAAYCALVTVTGDTTHPPPHPDEAPGAVIAAVPALGTAETAREPSGVERLLGRAGWWAAHGDRHDSDPAALDRLLARDPGLLAHLPLTALPARLGRALPSWPGVWTTRWAGPVLGLAAAARVPLLAIGGTHDPFAADTVALWRHWGGPARLVLGPWGHRLTRDPGPGARPEHHIDTGRLAARWARAVHDGRFTDRTEDTGRTDGAHRAHGAIALAGSPWWCPAGPALDTPAHHCPFEPAEPPHTSGDLGPAPPDGPPPGRPLAARLLYGATFLADPAHPVRSDDLRADPDRADRALLLTAPLDHPVDLLGTASALLRARADTPAADWFVRVVALDPEGRAAPLALGTARTAGPPGSDTTVRVELGLLARRLPAGTRLRIEVAGHHFPAHARNPHTGGDPVTATRLLPSRRTLHPDGSALLLPVTEVRRADTVRPDPAEETHP</sequence>
<dbReference type="GO" id="GO:0016787">
    <property type="term" value="F:hydrolase activity"/>
    <property type="evidence" value="ECO:0007669"/>
    <property type="project" value="UniProtKB-KW"/>
</dbReference>
<reference evidence="4 5" key="1">
    <citation type="submission" date="2022-10" db="EMBL/GenBank/DDBJ databases">
        <title>Draft genome sequence of Streptomyces sp. YSPA8.</title>
        <authorList>
            <person name="Moriuchi R."/>
            <person name="Dohra H."/>
            <person name="Yamamura H."/>
            <person name="Kodani S."/>
        </authorList>
    </citation>
    <scope>NUCLEOTIDE SEQUENCE [LARGE SCALE GENOMIC DNA]</scope>
    <source>
        <strain evidence="4 5">YSPA8</strain>
    </source>
</reference>
<evidence type="ECO:0000259" key="3">
    <source>
        <dbReference type="SMART" id="SM00939"/>
    </source>
</evidence>
<evidence type="ECO:0000313" key="4">
    <source>
        <dbReference type="EMBL" id="GLF95017.1"/>
    </source>
</evidence>
<evidence type="ECO:0000256" key="2">
    <source>
        <dbReference type="SAM" id="MobiDB-lite"/>
    </source>
</evidence>
<organism evidence="4 5">
    <name type="scientific">Streptomyces yaizuensis</name>
    <dbReference type="NCBI Taxonomy" id="2989713"/>
    <lineage>
        <taxon>Bacteria</taxon>
        <taxon>Bacillati</taxon>
        <taxon>Actinomycetota</taxon>
        <taxon>Actinomycetes</taxon>
        <taxon>Kitasatosporales</taxon>
        <taxon>Streptomycetaceae</taxon>
        <taxon>Streptomyces</taxon>
    </lineage>
</organism>
<dbReference type="SUPFAM" id="SSF53474">
    <property type="entry name" value="alpha/beta-Hydrolases"/>
    <property type="match status" value="1"/>
</dbReference>
<evidence type="ECO:0000313" key="5">
    <source>
        <dbReference type="Proteomes" id="UP001291653"/>
    </source>
</evidence>
<dbReference type="InterPro" id="IPR000383">
    <property type="entry name" value="Xaa-Pro-like_dom"/>
</dbReference>
<dbReference type="NCBIfam" id="TIGR00976">
    <property type="entry name" value="CocE_NonD"/>
    <property type="match status" value="1"/>
</dbReference>
<keyword evidence="1 4" id="KW-0378">Hydrolase</keyword>
<feature type="domain" description="Xaa-Pro dipeptidyl-peptidase C-terminal" evidence="3">
    <location>
        <begin position="336"/>
        <end position="539"/>
    </location>
</feature>
<dbReference type="SUPFAM" id="SSF49785">
    <property type="entry name" value="Galactose-binding domain-like"/>
    <property type="match status" value="1"/>
</dbReference>
<dbReference type="Proteomes" id="UP001291653">
    <property type="component" value="Unassembled WGS sequence"/>
</dbReference>
<dbReference type="InterPro" id="IPR029058">
    <property type="entry name" value="AB_hydrolase_fold"/>
</dbReference>
<dbReference type="RefSeq" id="WP_407705984.1">
    <property type="nucleotide sequence ID" value="NZ_BSBI01000004.1"/>
</dbReference>
<dbReference type="SMART" id="SM00939">
    <property type="entry name" value="PepX_C"/>
    <property type="match status" value="1"/>
</dbReference>
<dbReference type="InterPro" id="IPR005674">
    <property type="entry name" value="CocE/Ser_esterase"/>
</dbReference>
<gene>
    <name evidence="4" type="ORF">SYYSPA8_11990</name>
</gene>